<evidence type="ECO:0000313" key="1">
    <source>
        <dbReference type="EMBL" id="EJN57806.1"/>
    </source>
</evidence>
<evidence type="ECO:0000313" key="2">
    <source>
        <dbReference type="Proteomes" id="UP000007813"/>
    </source>
</evidence>
<reference evidence="1 2" key="1">
    <citation type="journal article" date="2012" name="J. Bacteriol.">
        <title>Draft Genome Sequence of the Extremely Halophilic Archaeon Halogranum salarium B-1T.</title>
        <authorList>
            <person name="Kim K.K."/>
            <person name="Lee K.C."/>
            <person name="Lee J.S."/>
        </authorList>
    </citation>
    <scope>NUCLEOTIDE SEQUENCE [LARGE SCALE GENOMIC DNA]</scope>
    <source>
        <strain evidence="1 2">B-1</strain>
    </source>
</reference>
<dbReference type="EMBL" id="ALJD01000010">
    <property type="protein sequence ID" value="EJN57806.1"/>
    <property type="molecule type" value="Genomic_DNA"/>
</dbReference>
<gene>
    <name evidence="1" type="ORF">HSB1_38910</name>
</gene>
<proteinExistence type="predicted"/>
<dbReference type="eggNOG" id="arCOG03726">
    <property type="taxonomic scope" value="Archaea"/>
</dbReference>
<sequence length="261" mass="28784">MSSSTPTQPTPRILLISACSKDKEPTHDRGAATLDTTPRRKLLQKHPDQVRAAAKLYTGYEHGQVKEAYNEFCKFADVDWKIISDGFGLIDHETDLVPYECTLRRQANNKADYKKRADRLGIETAGLTIAELIAAIGSAKSIPEDLGQIDLRSYDAVYITLGKHYLRAIQPVLESLSAATPVYVFASRNHQSLTGGATVIPASERERRHIGAMQTRLKGILLKNLAKSIDNTTDLYDVCSTPIEVYARAILGSNDVNNAEI</sequence>
<organism evidence="1 2">
    <name type="scientific">Halogranum salarium B-1</name>
    <dbReference type="NCBI Taxonomy" id="1210908"/>
    <lineage>
        <taxon>Archaea</taxon>
        <taxon>Methanobacteriati</taxon>
        <taxon>Methanobacteriota</taxon>
        <taxon>Stenosarchaea group</taxon>
        <taxon>Halobacteria</taxon>
        <taxon>Halobacteriales</taxon>
        <taxon>Haloferacaceae</taxon>
    </lineage>
</organism>
<accession>J3JDV0</accession>
<name>J3JDV0_9EURY</name>
<comment type="caution">
    <text evidence="1">The sequence shown here is derived from an EMBL/GenBank/DDBJ whole genome shotgun (WGS) entry which is preliminary data.</text>
</comment>
<dbReference type="Proteomes" id="UP000007813">
    <property type="component" value="Unassembled WGS sequence"/>
</dbReference>
<protein>
    <submittedName>
        <fullName evidence="1">Uncharacterized protein</fullName>
    </submittedName>
</protein>
<dbReference type="AlphaFoldDB" id="J3JDV0"/>